<comment type="similarity">
    <text evidence="1 3">Belongs to the enoyl-CoA hydratase/isomerase family.</text>
</comment>
<evidence type="ECO:0000313" key="4">
    <source>
        <dbReference type="EMBL" id="NSL50507.1"/>
    </source>
</evidence>
<sequence length="260" mass="28362">MKAIEHIRLKVEGAIAIITIDHPPVNALSMQTMAELHEVLTEIEQKKEVKVVLLRGNEKLFVAGADLYELLKTETNEEAYKMSKLGHELMDRIENFPIPVIALVEGACLGGGLELAMACHIRIAKDNAIFGLPEITLGIIPGAGGTQRLPKLIESSKAIEMILTGRRISAGDAKNLGLVLDVYSEESFEQEAFSLANNIADKGKVAITSALKAIQAGLHHSEQEGFEVEANLFGLCCTTNDKQEGISAFLNKRKAKFEDR</sequence>
<dbReference type="RefSeq" id="WP_173729716.1">
    <property type="nucleotide sequence ID" value="NZ_JABTTE010000002.1"/>
</dbReference>
<keyword evidence="5" id="KW-1185">Reference proteome</keyword>
<dbReference type="PROSITE" id="PS00166">
    <property type="entry name" value="ENOYL_COA_HYDRATASE"/>
    <property type="match status" value="1"/>
</dbReference>
<dbReference type="InterPro" id="IPR018376">
    <property type="entry name" value="Enoyl-CoA_hyd/isom_CS"/>
</dbReference>
<dbReference type="PANTHER" id="PTHR11941:SF175">
    <property type="entry name" value="ENOYL-COA HYDRATASE-RELATED"/>
    <property type="match status" value="1"/>
</dbReference>
<evidence type="ECO:0000256" key="3">
    <source>
        <dbReference type="RuleBase" id="RU003707"/>
    </source>
</evidence>
<proteinExistence type="inferred from homology"/>
<dbReference type="GO" id="GO:0006635">
    <property type="term" value="P:fatty acid beta-oxidation"/>
    <property type="evidence" value="ECO:0007669"/>
    <property type="project" value="TreeGrafter"/>
</dbReference>
<dbReference type="GO" id="GO:0016836">
    <property type="term" value="F:hydro-lyase activity"/>
    <property type="evidence" value="ECO:0007669"/>
    <property type="project" value="UniProtKB-ARBA"/>
</dbReference>
<evidence type="ECO:0000256" key="1">
    <source>
        <dbReference type="ARBA" id="ARBA00005254"/>
    </source>
</evidence>
<protein>
    <submittedName>
        <fullName evidence="4">Enoyl-CoA hydratase/isomerase family protein</fullName>
    </submittedName>
</protein>
<accession>A0A8J8GB87</accession>
<evidence type="ECO:0000313" key="5">
    <source>
        <dbReference type="Proteomes" id="UP000625804"/>
    </source>
</evidence>
<keyword evidence="2" id="KW-0456">Lyase</keyword>
<dbReference type="AlphaFoldDB" id="A0A8J8GB87"/>
<evidence type="ECO:0000256" key="2">
    <source>
        <dbReference type="ARBA" id="ARBA00023239"/>
    </source>
</evidence>
<dbReference type="Pfam" id="PF00378">
    <property type="entry name" value="ECH_1"/>
    <property type="match status" value="1"/>
</dbReference>
<dbReference type="EMBL" id="JABTTE010000002">
    <property type="protein sequence ID" value="NSL50507.1"/>
    <property type="molecule type" value="Genomic_DNA"/>
</dbReference>
<dbReference type="Proteomes" id="UP000625804">
    <property type="component" value="Unassembled WGS sequence"/>
</dbReference>
<name>A0A8J8GB87_9BACI</name>
<dbReference type="Gene3D" id="3.90.226.10">
    <property type="entry name" value="2-enoyl-CoA Hydratase, Chain A, domain 1"/>
    <property type="match status" value="1"/>
</dbReference>
<dbReference type="CDD" id="cd06558">
    <property type="entry name" value="crotonase-like"/>
    <property type="match status" value="1"/>
</dbReference>
<dbReference type="FunFam" id="3.90.226.10:FF:000009">
    <property type="entry name" value="Carnitinyl-CoA dehydratase"/>
    <property type="match status" value="1"/>
</dbReference>
<reference evidence="4" key="1">
    <citation type="submission" date="2020-06" db="EMBL/GenBank/DDBJ databases">
        <title>A novel thermopfilic bacterium from Erzurum, Turkey.</title>
        <authorList>
            <person name="Adiguzel A."/>
            <person name="Ay H."/>
            <person name="Baltaci M.O."/>
        </authorList>
    </citation>
    <scope>NUCLEOTIDE SEQUENCE</scope>
    <source>
        <strain evidence="4">P2</strain>
    </source>
</reference>
<gene>
    <name evidence="4" type="ORF">HR057_01870</name>
</gene>
<dbReference type="InterPro" id="IPR029045">
    <property type="entry name" value="ClpP/crotonase-like_dom_sf"/>
</dbReference>
<dbReference type="FunFam" id="1.10.12.10:FF:000001">
    <property type="entry name" value="Probable enoyl-CoA hydratase, mitochondrial"/>
    <property type="match status" value="1"/>
</dbReference>
<comment type="caution">
    <text evidence="4">The sequence shown here is derived from an EMBL/GenBank/DDBJ whole genome shotgun (WGS) entry which is preliminary data.</text>
</comment>
<dbReference type="SUPFAM" id="SSF52096">
    <property type="entry name" value="ClpP/crotonase"/>
    <property type="match status" value="1"/>
</dbReference>
<dbReference type="PANTHER" id="PTHR11941">
    <property type="entry name" value="ENOYL-COA HYDRATASE-RELATED"/>
    <property type="match status" value="1"/>
</dbReference>
<dbReference type="InterPro" id="IPR001753">
    <property type="entry name" value="Enoyl-CoA_hydra/iso"/>
</dbReference>
<organism evidence="4 5">
    <name type="scientific">Calidifontibacillus erzurumensis</name>
    <dbReference type="NCBI Taxonomy" id="2741433"/>
    <lineage>
        <taxon>Bacteria</taxon>
        <taxon>Bacillati</taxon>
        <taxon>Bacillota</taxon>
        <taxon>Bacilli</taxon>
        <taxon>Bacillales</taxon>
        <taxon>Bacillaceae</taxon>
        <taxon>Calidifontibacillus/Schinkia group</taxon>
        <taxon>Calidifontibacillus</taxon>
    </lineage>
</organism>